<proteinExistence type="predicted"/>
<feature type="domain" description="Glycosyltransferase subfamily 4-like N-terminal" evidence="2">
    <location>
        <begin position="11"/>
        <end position="177"/>
    </location>
</feature>
<protein>
    <submittedName>
        <fullName evidence="3">N-acetyl-alpha-D-glucosaminyl L-malate synthase BshA</fullName>
    </submittedName>
</protein>
<evidence type="ECO:0000259" key="2">
    <source>
        <dbReference type="Pfam" id="PF13439"/>
    </source>
</evidence>
<dbReference type="InterPro" id="IPR023881">
    <property type="entry name" value="Thiol_BshA"/>
</dbReference>
<dbReference type="KEGG" id="nmy:CJ229_002020"/>
<dbReference type="SUPFAM" id="SSF53756">
    <property type="entry name" value="UDP-Glycosyltransferase/glycogen phosphorylase"/>
    <property type="match status" value="1"/>
</dbReference>
<dbReference type="GO" id="GO:0016757">
    <property type="term" value="F:glycosyltransferase activity"/>
    <property type="evidence" value="ECO:0007669"/>
    <property type="project" value="InterPro"/>
</dbReference>
<dbReference type="AlphaFoldDB" id="A0AAF1BN16"/>
<evidence type="ECO:0000259" key="1">
    <source>
        <dbReference type="Pfam" id="PF00534"/>
    </source>
</evidence>
<dbReference type="GO" id="GO:0071793">
    <property type="term" value="P:bacillithiol biosynthetic process"/>
    <property type="evidence" value="ECO:0007669"/>
    <property type="project" value="InterPro"/>
</dbReference>
<gene>
    <name evidence="3" type="primary">bshA</name>
    <name evidence="3" type="ORF">CJ229_002020</name>
</gene>
<dbReference type="InterPro" id="IPR050194">
    <property type="entry name" value="Glycosyltransferase_grp1"/>
</dbReference>
<keyword evidence="4" id="KW-1185">Reference proteome</keyword>
<sequence>MKIGVTCYPSVGGSGIVATELAIEMAKLGHEIHFISSSVPFRLAGNYSNIYVHTVEINDYNVFKYRPYDITLASKIAEVIDVHQLDCIHMHYAIPHAVAGILANQMSKRDVGIITTLHGTDITVLGHDRSLEPAIRFGIEKSDITTAVSYSLKKQTEEMIQPNKEIKTIYNFVDEKRFNRDNIEVVRSRMKQQLGIDEDSKVIVHSSNFRKIKNITTIVEAFKLVRESVKSDLVLVGDGPEMSVVYDLAHELGVGDNVHLVGRQSDMTSFYKMSDLFMLLSLKESFGLALLEAMNCGCVPIGSNAGGIVEVIQHEKTGFIVDPMDKENAAQYAVELMTNEALYNEMREAMITDVRSRFSEKEIVAQYEDLYRSIIKDNNDDK</sequence>
<organism evidence="3 4">
    <name type="scientific">Nosocomiicoccus massiliensis</name>
    <dbReference type="NCBI Taxonomy" id="1232430"/>
    <lineage>
        <taxon>Bacteria</taxon>
        <taxon>Bacillati</taxon>
        <taxon>Bacillota</taxon>
        <taxon>Bacilli</taxon>
        <taxon>Bacillales</taxon>
        <taxon>Staphylococcaceae</taxon>
        <taxon>Nosocomiicoccus</taxon>
    </lineage>
</organism>
<dbReference type="NCBIfam" id="TIGR03999">
    <property type="entry name" value="thiol_BshA"/>
    <property type="match status" value="1"/>
</dbReference>
<evidence type="ECO:0000313" key="3">
    <source>
        <dbReference type="EMBL" id="WOS96544.1"/>
    </source>
</evidence>
<accession>A0AAF1BN16</accession>
<dbReference type="Pfam" id="PF13439">
    <property type="entry name" value="Glyco_transf_4"/>
    <property type="match status" value="1"/>
</dbReference>
<dbReference type="Pfam" id="PF00534">
    <property type="entry name" value="Glycos_transf_1"/>
    <property type="match status" value="1"/>
</dbReference>
<dbReference type="InterPro" id="IPR001296">
    <property type="entry name" value="Glyco_trans_1"/>
</dbReference>
<reference evidence="4" key="1">
    <citation type="submission" date="2017-09" db="EMBL/GenBank/DDBJ databases">
        <title>Bacterial strain isolated from the female urinary microbiota.</title>
        <authorList>
            <person name="Thomas-White K."/>
            <person name="Kumar N."/>
            <person name="Forster S."/>
            <person name="Putonti C."/>
            <person name="Lawley T."/>
            <person name="Wolfe A.J."/>
        </authorList>
    </citation>
    <scope>NUCLEOTIDE SEQUENCE [LARGE SCALE GENOMIC DNA]</scope>
    <source>
        <strain evidence="4">UMB0959</strain>
    </source>
</reference>
<feature type="domain" description="Glycosyl transferase family 1" evidence="1">
    <location>
        <begin position="188"/>
        <end position="349"/>
    </location>
</feature>
<dbReference type="EMBL" id="CP136964">
    <property type="protein sequence ID" value="WOS96544.1"/>
    <property type="molecule type" value="Genomic_DNA"/>
</dbReference>
<name>A0AAF1BN16_9STAP</name>
<dbReference type="PANTHER" id="PTHR45947">
    <property type="entry name" value="SULFOQUINOVOSYL TRANSFERASE SQD2"/>
    <property type="match status" value="1"/>
</dbReference>
<dbReference type="RefSeq" id="WP_102167308.1">
    <property type="nucleotide sequence ID" value="NZ_CP136964.1"/>
</dbReference>
<dbReference type="PANTHER" id="PTHR45947:SF3">
    <property type="entry name" value="SULFOQUINOVOSYL TRANSFERASE SQD2"/>
    <property type="match status" value="1"/>
</dbReference>
<evidence type="ECO:0000313" key="4">
    <source>
        <dbReference type="Proteomes" id="UP000243626"/>
    </source>
</evidence>
<dbReference type="Gene3D" id="3.40.50.2000">
    <property type="entry name" value="Glycogen Phosphorylase B"/>
    <property type="match status" value="2"/>
</dbReference>
<dbReference type="InterPro" id="IPR028098">
    <property type="entry name" value="Glyco_trans_4-like_N"/>
</dbReference>
<dbReference type="Proteomes" id="UP000243626">
    <property type="component" value="Chromosome"/>
</dbReference>